<keyword evidence="5" id="KW-1185">Reference proteome</keyword>
<dbReference type="InterPro" id="IPR015943">
    <property type="entry name" value="WD40/YVTN_repeat-like_dom_sf"/>
</dbReference>
<dbReference type="InterPro" id="IPR031778">
    <property type="entry name" value="Sortilin_N"/>
</dbReference>
<feature type="chain" id="PRO_5028972088" description="Sortilin N-terminal domain-containing protein" evidence="2">
    <location>
        <begin position="25"/>
        <end position="302"/>
    </location>
</feature>
<keyword evidence="2" id="KW-0732">Signal</keyword>
<evidence type="ECO:0000259" key="3">
    <source>
        <dbReference type="Pfam" id="PF15902"/>
    </source>
</evidence>
<proteinExistence type="predicted"/>
<dbReference type="Gene3D" id="2.130.10.10">
    <property type="entry name" value="YVTN repeat-like/Quinoprotein amine dehydrogenase"/>
    <property type="match status" value="1"/>
</dbReference>
<accession>A0A7H8QDY5</accession>
<dbReference type="PROSITE" id="PS51257">
    <property type="entry name" value="PROKAR_LIPOPROTEIN"/>
    <property type="match status" value="1"/>
</dbReference>
<dbReference type="SUPFAM" id="SSF110296">
    <property type="entry name" value="Oligoxyloglucan reducing end-specific cellobiohydrolase"/>
    <property type="match status" value="1"/>
</dbReference>
<evidence type="ECO:0000313" key="4">
    <source>
        <dbReference type="EMBL" id="QKX52218.1"/>
    </source>
</evidence>
<name>A0A7H8QDY5_9BACL</name>
<dbReference type="InterPro" id="IPR054817">
    <property type="entry name" value="Glycosyl_F510_1955-like"/>
</dbReference>
<evidence type="ECO:0000256" key="2">
    <source>
        <dbReference type="SAM" id="SignalP"/>
    </source>
</evidence>
<gene>
    <name evidence="4" type="ORF">HF394_17470</name>
</gene>
<dbReference type="EMBL" id="CP051177">
    <property type="protein sequence ID" value="QKX52218.1"/>
    <property type="molecule type" value="Genomic_DNA"/>
</dbReference>
<keyword evidence="1" id="KW-0677">Repeat</keyword>
<dbReference type="Proteomes" id="UP000509222">
    <property type="component" value="Chromosome"/>
</dbReference>
<feature type="domain" description="Sortilin N-terminal" evidence="3">
    <location>
        <begin position="106"/>
        <end position="213"/>
    </location>
</feature>
<organism evidence="4 5">
    <name type="scientific">Planococcus glaciei</name>
    <dbReference type="NCBI Taxonomy" id="459472"/>
    <lineage>
        <taxon>Bacteria</taxon>
        <taxon>Bacillati</taxon>
        <taxon>Bacillota</taxon>
        <taxon>Bacilli</taxon>
        <taxon>Bacillales</taxon>
        <taxon>Caryophanaceae</taxon>
        <taxon>Planococcus</taxon>
    </lineage>
</organism>
<dbReference type="Pfam" id="PF15902">
    <property type="entry name" value="Sortilin-Vps10"/>
    <property type="match status" value="1"/>
</dbReference>
<dbReference type="RefSeq" id="WP_176294964.1">
    <property type="nucleotide sequence ID" value="NZ_CP051177.1"/>
</dbReference>
<evidence type="ECO:0000313" key="5">
    <source>
        <dbReference type="Proteomes" id="UP000509222"/>
    </source>
</evidence>
<protein>
    <recommendedName>
        <fullName evidence="3">Sortilin N-terminal domain-containing protein</fullName>
    </recommendedName>
</protein>
<evidence type="ECO:0000256" key="1">
    <source>
        <dbReference type="ARBA" id="ARBA00022737"/>
    </source>
</evidence>
<dbReference type="AlphaFoldDB" id="A0A7H8QDY5"/>
<reference evidence="4 5" key="1">
    <citation type="submission" date="2020-04" db="EMBL/GenBank/DDBJ databases">
        <authorList>
            <person name="Pajer P."/>
            <person name="Broz P."/>
        </authorList>
    </citation>
    <scope>NUCLEOTIDE SEQUENCE [LARGE SCALE GENOMIC DNA]</scope>
    <source>
        <strain evidence="5">NRL-ATB46093</strain>
    </source>
</reference>
<sequence length="302" mass="32552">MTKKIKVFTLGVATLLLAACSGEAADSYEVPFEGGMSHVHGLGYAGDENALYFASHHGLKIYREGEWFETPDNLHDYMGFNATDEGFYTSGHPGADSDLPNPLGIQRSEDGGKTIEEVDFQGETDFHAMAAGYNSHDLFLINPAKNSKLEAGVYKSGDQGKTWQPVKAEGLIGEVASLALHPTDSNYVAAATSTGVFLSKDAGATFRALTPDGERGTAVHFTKEGLIYGSFGTAAVLMQYTMGNEAQEQMDIPELPDDAIAYIAQNPDDGQELAFYTLRGHAYLSEDGTQNWKQLLDAGKTE</sequence>
<reference evidence="5" key="2">
    <citation type="submission" date="2020-06" db="EMBL/GenBank/DDBJ databases">
        <title>Isolation of Planomicrobium glaciei.</title>
        <authorList>
            <person name="Malisova L."/>
            <person name="Safrankova R."/>
            <person name="Jakubu V."/>
            <person name="Spanelova P."/>
        </authorList>
    </citation>
    <scope>NUCLEOTIDE SEQUENCE [LARGE SCALE GENOMIC DNA]</scope>
    <source>
        <strain evidence="5">NRL-ATB46093</strain>
    </source>
</reference>
<feature type="signal peptide" evidence="2">
    <location>
        <begin position="1"/>
        <end position="24"/>
    </location>
</feature>
<dbReference type="NCBIfam" id="NF045728">
    <property type="entry name" value="glycosyl_F510_1955"/>
    <property type="match status" value="1"/>
</dbReference>